<dbReference type="Pfam" id="PF14833">
    <property type="entry name" value="NAD_binding_11"/>
    <property type="match status" value="1"/>
</dbReference>
<dbReference type="InterPro" id="IPR036291">
    <property type="entry name" value="NAD(P)-bd_dom_sf"/>
</dbReference>
<dbReference type="Gene3D" id="3.40.50.720">
    <property type="entry name" value="NAD(P)-binding Rossmann-like Domain"/>
    <property type="match status" value="1"/>
</dbReference>
<dbReference type="EC" id="1.1.1.60" evidence="6"/>
<evidence type="ECO:0000256" key="2">
    <source>
        <dbReference type="ARBA" id="ARBA00023002"/>
    </source>
</evidence>
<evidence type="ECO:0000259" key="5">
    <source>
        <dbReference type="Pfam" id="PF14833"/>
    </source>
</evidence>
<dbReference type="InterPro" id="IPR002204">
    <property type="entry name" value="3-OH-isobutyrate_DH-rel_CS"/>
</dbReference>
<sequence length="314" mass="32835">MPSTSSLPPVAPGRTTVGFIGLGIMGRPMARHVLQAGYRLRVHNRSRTTVESLVAEGAVEARSPEEVAREADVVITMLPDSPDVQQVVLGPHGVVEGLRPGRILIDMSTISPMVTREIASRLEERGCFMLDAPVSGGEKGAIEATLSIMVGGPAEVFEACRPLLEVMGKSIVYMGPAGAGQVTKACNQIVVAVTIQAVSEALTLARKAGVDPAKVRQALLGGFAQSRILEIHGQRILERNFRPGFKVRLHHKDLGIALATGRAAGVSLPATAMVNELLGALEAKGQGEADHSALATLVESLAGVTEAGAVQGQD</sequence>
<feature type="domain" description="3-hydroxyisobutyrate dehydrogenase-like NAD-binding" evidence="5">
    <location>
        <begin position="178"/>
        <end position="297"/>
    </location>
</feature>
<organism evidence="6 7">
    <name type="scientific">Carboxydichorda subterranea</name>
    <dbReference type="NCBI Taxonomy" id="3109565"/>
    <lineage>
        <taxon>Bacteria</taxon>
        <taxon>Bacillati</taxon>
        <taxon>Bacillota</taxon>
        <taxon>Limnochordia</taxon>
        <taxon>Limnochordales</taxon>
        <taxon>Geochordaceae</taxon>
        <taxon>Carboxydichorda</taxon>
    </lineage>
</organism>
<dbReference type="EMBL" id="CP141615">
    <property type="protein sequence ID" value="WRP18135.1"/>
    <property type="molecule type" value="Genomic_DNA"/>
</dbReference>
<evidence type="ECO:0000313" key="7">
    <source>
        <dbReference type="Proteomes" id="UP001332192"/>
    </source>
</evidence>
<dbReference type="InterPro" id="IPR029154">
    <property type="entry name" value="HIBADH-like_NADP-bd"/>
</dbReference>
<dbReference type="RefSeq" id="WP_324717406.1">
    <property type="nucleotide sequence ID" value="NZ_CP141615.1"/>
</dbReference>
<gene>
    <name evidence="6" type="ORF">U7230_03775</name>
</gene>
<keyword evidence="3" id="KW-0520">NAD</keyword>
<protein>
    <submittedName>
        <fullName evidence="6">2-hydroxy-3-oxopropionate reductase</fullName>
        <ecNumber evidence="6">1.1.1.60</ecNumber>
    </submittedName>
</protein>
<dbReference type="InterPro" id="IPR006398">
    <property type="entry name" value="Tartro_sem_red"/>
</dbReference>
<reference evidence="6 7" key="1">
    <citation type="journal article" date="2024" name="Front. Microbiol.">
        <title>Novel thermophilic genera Geochorda gen. nov. and Carboxydochorda gen. nov. from the deep terrestrial subsurface reveal the ecophysiological diversity in the class Limnochordia.</title>
        <authorList>
            <person name="Karnachuk O.V."/>
            <person name="Lukina A.P."/>
            <person name="Avakyan M.R."/>
            <person name="Kadnikov V.V."/>
            <person name="Begmatov S."/>
            <person name="Beletsky A.V."/>
            <person name="Vlasova K.G."/>
            <person name="Novikov A.A."/>
            <person name="Shcherbakova V.A."/>
            <person name="Mardanov A.V."/>
            <person name="Ravin N.V."/>
        </authorList>
    </citation>
    <scope>NUCLEOTIDE SEQUENCE [LARGE SCALE GENOMIC DNA]</scope>
    <source>
        <strain evidence="6 7">L945</strain>
    </source>
</reference>
<dbReference type="Proteomes" id="UP001332192">
    <property type="component" value="Chromosome"/>
</dbReference>
<dbReference type="GO" id="GO:0008679">
    <property type="term" value="F:2-hydroxy-3-oxopropionate reductase activity"/>
    <property type="evidence" value="ECO:0007669"/>
    <property type="project" value="UniProtKB-EC"/>
</dbReference>
<evidence type="ECO:0000256" key="3">
    <source>
        <dbReference type="ARBA" id="ARBA00023027"/>
    </source>
</evidence>
<feature type="domain" description="6-phosphogluconate dehydrogenase NADP-binding" evidence="4">
    <location>
        <begin position="16"/>
        <end position="175"/>
    </location>
</feature>
<evidence type="ECO:0000259" key="4">
    <source>
        <dbReference type="Pfam" id="PF03446"/>
    </source>
</evidence>
<evidence type="ECO:0000313" key="6">
    <source>
        <dbReference type="EMBL" id="WRP18135.1"/>
    </source>
</evidence>
<dbReference type="SUPFAM" id="SSF48179">
    <property type="entry name" value="6-phosphogluconate dehydrogenase C-terminal domain-like"/>
    <property type="match status" value="1"/>
</dbReference>
<dbReference type="InterPro" id="IPR013328">
    <property type="entry name" value="6PGD_dom2"/>
</dbReference>
<keyword evidence="2 6" id="KW-0560">Oxidoreductase</keyword>
<dbReference type="InterPro" id="IPR008927">
    <property type="entry name" value="6-PGluconate_DH-like_C_sf"/>
</dbReference>
<dbReference type="PANTHER" id="PTHR43060:SF15">
    <property type="entry name" value="3-HYDROXYISOBUTYRATE DEHYDROGENASE-LIKE 1, MITOCHONDRIAL-RELATED"/>
    <property type="match status" value="1"/>
</dbReference>
<dbReference type="PROSITE" id="PS00895">
    <property type="entry name" value="3_HYDROXYISOBUT_DH"/>
    <property type="match status" value="1"/>
</dbReference>
<evidence type="ECO:0000256" key="1">
    <source>
        <dbReference type="ARBA" id="ARBA00009080"/>
    </source>
</evidence>
<name>A0ABZ1BZW7_9FIRM</name>
<dbReference type="Gene3D" id="1.10.1040.10">
    <property type="entry name" value="N-(1-d-carboxylethyl)-l-norvaline Dehydrogenase, domain 2"/>
    <property type="match status" value="1"/>
</dbReference>
<dbReference type="InterPro" id="IPR006115">
    <property type="entry name" value="6PGDH_NADP-bd"/>
</dbReference>
<keyword evidence="7" id="KW-1185">Reference proteome</keyword>
<dbReference type="NCBIfam" id="TIGR01505">
    <property type="entry name" value="tartro_sem_red"/>
    <property type="match status" value="1"/>
</dbReference>
<dbReference type="SUPFAM" id="SSF51735">
    <property type="entry name" value="NAD(P)-binding Rossmann-fold domains"/>
    <property type="match status" value="1"/>
</dbReference>
<proteinExistence type="inferred from homology"/>
<dbReference type="Pfam" id="PF03446">
    <property type="entry name" value="NAD_binding_2"/>
    <property type="match status" value="1"/>
</dbReference>
<dbReference type="PANTHER" id="PTHR43060">
    <property type="entry name" value="3-HYDROXYISOBUTYRATE DEHYDROGENASE-LIKE 1, MITOCHONDRIAL-RELATED"/>
    <property type="match status" value="1"/>
</dbReference>
<comment type="similarity">
    <text evidence="1">Belongs to the HIBADH-related family.</text>
</comment>
<dbReference type="InterPro" id="IPR015815">
    <property type="entry name" value="HIBADH-related"/>
</dbReference>
<dbReference type="PIRSF" id="PIRSF000103">
    <property type="entry name" value="HIBADH"/>
    <property type="match status" value="1"/>
</dbReference>
<accession>A0ABZ1BZW7</accession>